<sequence>MLLKLAILISGRGSNMRAILNAVKKQGIPINPVVVISNKPTA</sequence>
<dbReference type="SUPFAM" id="SSF53328">
    <property type="entry name" value="Formyltransferase"/>
    <property type="match status" value="1"/>
</dbReference>
<proteinExistence type="predicted"/>
<dbReference type="InterPro" id="IPR036477">
    <property type="entry name" value="Formyl_transf_N_sf"/>
</dbReference>
<evidence type="ECO:0000313" key="1">
    <source>
        <dbReference type="EMBL" id="NWK02529.1"/>
    </source>
</evidence>
<reference evidence="1 2" key="1">
    <citation type="journal article" date="2019" name="Environ. Microbiol.">
        <title>Genomics insights into ecotype formation of ammonia-oxidizing archaea in the deep ocean.</title>
        <authorList>
            <person name="Wang Y."/>
            <person name="Huang J.M."/>
            <person name="Cui G.J."/>
            <person name="Nunoura T."/>
            <person name="Takaki Y."/>
            <person name="Li W.L."/>
            <person name="Li J."/>
            <person name="Gao Z.M."/>
            <person name="Takai K."/>
            <person name="Zhang A.Q."/>
            <person name="Stepanauskas R."/>
        </authorList>
    </citation>
    <scope>NUCLEOTIDE SEQUENCE [LARGE SCALE GENOMIC DNA]</scope>
    <source>
        <strain evidence="1 2">N8</strain>
    </source>
</reference>
<dbReference type="Pfam" id="PF00551">
    <property type="entry name" value="Formyl_trans_N"/>
    <property type="match status" value="1"/>
</dbReference>
<organism evidence="1 2">
    <name type="scientific">Marine Group I thaumarchaeote</name>
    <dbReference type="NCBI Taxonomy" id="2511932"/>
    <lineage>
        <taxon>Archaea</taxon>
        <taxon>Nitrososphaerota</taxon>
        <taxon>Marine Group I</taxon>
    </lineage>
</organism>
<name>A0A7K4NMS5_9ARCH</name>
<accession>A0A7K4NMS5</accession>
<gene>
    <name evidence="1" type="ORF">HX804_04420</name>
</gene>
<dbReference type="InterPro" id="IPR002376">
    <property type="entry name" value="Formyl_transf_N"/>
</dbReference>
<protein>
    <submittedName>
        <fullName evidence="1">Uncharacterized protein</fullName>
    </submittedName>
</protein>
<dbReference type="AlphaFoldDB" id="A0A7K4NMS5"/>
<evidence type="ECO:0000313" key="2">
    <source>
        <dbReference type="Proteomes" id="UP000529843"/>
    </source>
</evidence>
<dbReference type="Gene3D" id="3.40.50.170">
    <property type="entry name" value="Formyl transferase, N-terminal domain"/>
    <property type="match status" value="1"/>
</dbReference>
<dbReference type="Proteomes" id="UP000529843">
    <property type="component" value="Unassembled WGS sequence"/>
</dbReference>
<comment type="caution">
    <text evidence="1">The sequence shown here is derived from an EMBL/GenBank/DDBJ whole genome shotgun (WGS) entry which is preliminary data.</text>
</comment>
<dbReference type="EMBL" id="JACAST010000042">
    <property type="protein sequence ID" value="NWK02529.1"/>
    <property type="molecule type" value="Genomic_DNA"/>
</dbReference>